<dbReference type="EMBL" id="CP020812">
    <property type="protein sequence ID" value="ART74500.1"/>
    <property type="molecule type" value="Genomic_DNA"/>
</dbReference>
<evidence type="ECO:0008006" key="3">
    <source>
        <dbReference type="Google" id="ProtNLM"/>
    </source>
</evidence>
<dbReference type="OrthoDB" id="5118179at2"/>
<evidence type="ECO:0000313" key="1">
    <source>
        <dbReference type="EMBL" id="ART74500.1"/>
    </source>
</evidence>
<proteinExistence type="predicted"/>
<dbReference type="AlphaFoldDB" id="A0A1Y0CGX6"/>
<dbReference type="Proteomes" id="UP000195331">
    <property type="component" value="Plasmid unnamed3"/>
</dbReference>
<protein>
    <recommendedName>
        <fullName evidence="3">AbiEi antitoxin C-terminal domain-containing protein</fullName>
    </recommendedName>
</protein>
<accession>A0A1Y0CGX6</accession>
<dbReference type="RefSeq" id="WP_087083883.1">
    <property type="nucleotide sequence ID" value="NZ_CP020812.1"/>
</dbReference>
<name>A0A1Y0CGX6_9MYCO</name>
<dbReference type="KEGG" id="mdx:BTO20_38380"/>
<keyword evidence="2" id="KW-1185">Reference proteome</keyword>
<gene>
    <name evidence="1" type="ORF">BTO20_38380</name>
</gene>
<sequence length="230" mass="25170">MPTRDDRSAAQNARQAILDSLNRFWKPADLDTAPSTAQHLLAELVNQGELRHLRRGLYWRGLKTPLGMAPPQPDVLAAELAGVPGIGPAGLSAANALQLSTQIPRRGEYAIPARPPADYELVRFANRSARRGRADAALTPIEVATLEVLDRWDQVIEASPDAAMTRLTELIDAGRLDAERLAEASDTEPASGRARLRHLLQRTGRTELAERVRRADRRTEVRALAGLTST</sequence>
<organism evidence="1 2">
    <name type="scientific">Mycobacterium dioxanotrophicus</name>
    <dbReference type="NCBI Taxonomy" id="482462"/>
    <lineage>
        <taxon>Bacteria</taxon>
        <taxon>Bacillati</taxon>
        <taxon>Actinomycetota</taxon>
        <taxon>Actinomycetes</taxon>
        <taxon>Mycobacteriales</taxon>
        <taxon>Mycobacteriaceae</taxon>
        <taxon>Mycobacterium</taxon>
    </lineage>
</organism>
<reference evidence="1 2" key="1">
    <citation type="submission" date="2017-04" db="EMBL/GenBank/DDBJ databases">
        <title>Whole Genome Sequence of 1,4-Dioxane Degrading Bacterium Mycobacterium dioxanotrophicus PH-06.</title>
        <authorList>
            <person name="He Y."/>
        </authorList>
    </citation>
    <scope>NUCLEOTIDE SEQUENCE [LARGE SCALE GENOMIC DNA]</scope>
    <source>
        <strain evidence="1 2">PH-06</strain>
        <plasmid evidence="1 2">unnamed3</plasmid>
    </source>
</reference>
<keyword evidence="1" id="KW-0614">Plasmid</keyword>
<evidence type="ECO:0000313" key="2">
    <source>
        <dbReference type="Proteomes" id="UP000195331"/>
    </source>
</evidence>
<geneLocation type="plasmid" evidence="1 2">
    <name>unnamed3</name>
</geneLocation>